<dbReference type="Proteomes" id="UP000053238">
    <property type="component" value="Unassembled WGS sequence"/>
</dbReference>
<feature type="non-terminal residue" evidence="1">
    <location>
        <position position="173"/>
    </location>
</feature>
<gene>
    <name evidence="1" type="ORF">N336_12206</name>
</gene>
<name>A0A093Q677_PHACA</name>
<organism evidence="1 2">
    <name type="scientific">Phalacrocorax carbo</name>
    <name type="common">Great cormorant</name>
    <name type="synonym">Pelecanus carbo</name>
    <dbReference type="NCBI Taxonomy" id="9209"/>
    <lineage>
        <taxon>Eukaryota</taxon>
        <taxon>Metazoa</taxon>
        <taxon>Chordata</taxon>
        <taxon>Craniata</taxon>
        <taxon>Vertebrata</taxon>
        <taxon>Euteleostomi</taxon>
        <taxon>Archelosauria</taxon>
        <taxon>Archosauria</taxon>
        <taxon>Dinosauria</taxon>
        <taxon>Saurischia</taxon>
        <taxon>Theropoda</taxon>
        <taxon>Coelurosauria</taxon>
        <taxon>Aves</taxon>
        <taxon>Neognathae</taxon>
        <taxon>Neoaves</taxon>
        <taxon>Aequornithes</taxon>
        <taxon>Suliformes</taxon>
        <taxon>Phalacrocoracidae</taxon>
        <taxon>Phalacrocorax</taxon>
    </lineage>
</organism>
<protein>
    <submittedName>
        <fullName evidence="1">Uncharacterized protein</fullName>
    </submittedName>
</protein>
<keyword evidence="2" id="KW-1185">Reference proteome</keyword>
<accession>A0A093Q677</accession>
<reference evidence="1 2" key="1">
    <citation type="submission" date="2014-04" db="EMBL/GenBank/DDBJ databases">
        <title>Genome evolution of avian class.</title>
        <authorList>
            <person name="Zhang G."/>
            <person name="Li C."/>
        </authorList>
    </citation>
    <scope>NUCLEOTIDE SEQUENCE [LARGE SCALE GENOMIC DNA]</scope>
    <source>
        <strain evidence="1">BGI_N336</strain>
    </source>
</reference>
<dbReference type="EMBL" id="KL416309">
    <property type="protein sequence ID" value="KFW81955.1"/>
    <property type="molecule type" value="Genomic_DNA"/>
</dbReference>
<proteinExistence type="predicted"/>
<feature type="non-terminal residue" evidence="1">
    <location>
        <position position="1"/>
    </location>
</feature>
<evidence type="ECO:0000313" key="1">
    <source>
        <dbReference type="EMBL" id="KFW81955.1"/>
    </source>
</evidence>
<dbReference type="AlphaFoldDB" id="A0A093Q677"/>
<sequence>KANIYPVREFLARGKQESQIISCPHCQAENGSCAHIIGYCLAVQDARIKRHNHLCELLAEAAKKKDWVVFQELLLTSEQDELYKLDLVFVKRDQALVVNITVRYESKLMSLADAVVEKVKKYQHLKDQAQELTEVNIIKFMGFQLGTCGKWYQGNYELLKEVRLSSSWQEELA</sequence>
<evidence type="ECO:0000313" key="2">
    <source>
        <dbReference type="Proteomes" id="UP000053238"/>
    </source>
</evidence>